<comment type="caution">
    <text evidence="2">The sequence shown here is derived from an EMBL/GenBank/DDBJ whole genome shotgun (WGS) entry which is preliminary data.</text>
</comment>
<protein>
    <submittedName>
        <fullName evidence="2">Uncharacterized protein</fullName>
    </submittedName>
</protein>
<dbReference type="Proteomes" id="UP001651158">
    <property type="component" value="Unassembled WGS sequence"/>
</dbReference>
<feature type="region of interest" description="Disordered" evidence="1">
    <location>
        <begin position="83"/>
        <end position="102"/>
    </location>
</feature>
<sequence length="125" mass="13465">MGPAPFQGRSCAHVAQLRIDRLGDYASAAAVAAMKSHPAASSSTLPHSPPLPIAREGISCVRVRPHRCTVRTASSHQQVCTSGLRGRPIQRSSSSSSRHAIPSRLSHQVQFLSLCQHRHMLGIPF</sequence>
<proteinExistence type="predicted"/>
<name>A0ABR4QCT7_9CEST</name>
<gene>
    <name evidence="2" type="ORF">TcWFU_001281</name>
</gene>
<accession>A0ABR4QCT7</accession>
<evidence type="ECO:0000256" key="1">
    <source>
        <dbReference type="SAM" id="MobiDB-lite"/>
    </source>
</evidence>
<organism evidence="2 3">
    <name type="scientific">Taenia crassiceps</name>
    <dbReference type="NCBI Taxonomy" id="6207"/>
    <lineage>
        <taxon>Eukaryota</taxon>
        <taxon>Metazoa</taxon>
        <taxon>Spiralia</taxon>
        <taxon>Lophotrochozoa</taxon>
        <taxon>Platyhelminthes</taxon>
        <taxon>Cestoda</taxon>
        <taxon>Eucestoda</taxon>
        <taxon>Cyclophyllidea</taxon>
        <taxon>Taeniidae</taxon>
        <taxon>Taenia</taxon>
    </lineage>
</organism>
<dbReference type="EMBL" id="JAKROA010000004">
    <property type="protein sequence ID" value="KAL5107332.1"/>
    <property type="molecule type" value="Genomic_DNA"/>
</dbReference>
<evidence type="ECO:0000313" key="3">
    <source>
        <dbReference type="Proteomes" id="UP001651158"/>
    </source>
</evidence>
<evidence type="ECO:0000313" key="2">
    <source>
        <dbReference type="EMBL" id="KAL5107332.1"/>
    </source>
</evidence>
<keyword evidence="3" id="KW-1185">Reference proteome</keyword>
<reference evidence="2 3" key="1">
    <citation type="journal article" date="2022" name="Front. Cell. Infect. Microbiol.">
        <title>The Genomes of Two Strains of Taenia crassiceps the Animal Model for the Study of Human Cysticercosis.</title>
        <authorList>
            <person name="Bobes R.J."/>
            <person name="Estrada K."/>
            <person name="Rios-Valencia D.G."/>
            <person name="Calderon-Gallegos A."/>
            <person name="de la Torre P."/>
            <person name="Carrero J.C."/>
            <person name="Sanchez-Flores A."/>
            <person name="Laclette J.P."/>
        </authorList>
    </citation>
    <scope>NUCLEOTIDE SEQUENCE [LARGE SCALE GENOMIC DNA]</scope>
    <source>
        <strain evidence="2">WFUcys</strain>
    </source>
</reference>